<evidence type="ECO:0000313" key="1">
    <source>
        <dbReference type="EMBL" id="CAB3756896.1"/>
    </source>
</evidence>
<dbReference type="Gene3D" id="3.40.50.720">
    <property type="entry name" value="NAD(P)-binding Rossmann-like Domain"/>
    <property type="match status" value="1"/>
</dbReference>
<evidence type="ECO:0000313" key="2">
    <source>
        <dbReference type="Proteomes" id="UP000494329"/>
    </source>
</evidence>
<organism evidence="1 2">
    <name type="scientific">Paraburkholderia solisilvae</name>
    <dbReference type="NCBI Taxonomy" id="624376"/>
    <lineage>
        <taxon>Bacteria</taxon>
        <taxon>Pseudomonadati</taxon>
        <taxon>Pseudomonadota</taxon>
        <taxon>Betaproteobacteria</taxon>
        <taxon>Burkholderiales</taxon>
        <taxon>Burkholderiaceae</taxon>
        <taxon>Paraburkholderia</taxon>
    </lineage>
</organism>
<protein>
    <recommendedName>
        <fullName evidence="3">Short-chain dehydrogenase/reductase SDR</fullName>
    </recommendedName>
</protein>
<sequence length="54" mass="6071">MKTVLIVGASRGIGWEFARQYRQAGLRDVLAQAAGAPPFFHGRFFQYDGTPLDW</sequence>
<gene>
    <name evidence="1" type="ORF">LMG29739_02569</name>
</gene>
<proteinExistence type="predicted"/>
<dbReference type="SUPFAM" id="SSF51735">
    <property type="entry name" value="NAD(P)-binding Rossmann-fold domains"/>
    <property type="match status" value="1"/>
</dbReference>
<accession>A0A6J5DVC5</accession>
<evidence type="ECO:0008006" key="3">
    <source>
        <dbReference type="Google" id="ProtNLM"/>
    </source>
</evidence>
<dbReference type="Proteomes" id="UP000494329">
    <property type="component" value="Unassembled WGS sequence"/>
</dbReference>
<name>A0A6J5DVC5_9BURK</name>
<dbReference type="AlphaFoldDB" id="A0A6J5DVC5"/>
<reference evidence="1 2" key="1">
    <citation type="submission" date="2020-04" db="EMBL/GenBank/DDBJ databases">
        <authorList>
            <person name="De Canck E."/>
        </authorList>
    </citation>
    <scope>NUCLEOTIDE SEQUENCE [LARGE SCALE GENOMIC DNA]</scope>
    <source>
        <strain evidence="1 2">LMG 29739</strain>
    </source>
</reference>
<dbReference type="EMBL" id="CADIKF010000017">
    <property type="protein sequence ID" value="CAB3756896.1"/>
    <property type="molecule type" value="Genomic_DNA"/>
</dbReference>
<dbReference type="RefSeq" id="WP_377700447.1">
    <property type="nucleotide sequence ID" value="NZ_CADIKF010000017.1"/>
</dbReference>
<dbReference type="InterPro" id="IPR036291">
    <property type="entry name" value="NAD(P)-bd_dom_sf"/>
</dbReference>
<keyword evidence="2" id="KW-1185">Reference proteome</keyword>